<protein>
    <recommendedName>
        <fullName evidence="3">NB-ARC domain-containing protein</fullName>
    </recommendedName>
</protein>
<gene>
    <name evidence="4" type="ORF">ORAREDHAP_LOCUS18399</name>
</gene>
<evidence type="ECO:0000313" key="5">
    <source>
        <dbReference type="Proteomes" id="UP000507245"/>
    </source>
</evidence>
<evidence type="ECO:0000259" key="3">
    <source>
        <dbReference type="Pfam" id="PF00931"/>
    </source>
</evidence>
<sequence length="229" mass="26650">MDILTSIISIITRYTVEPVGRQVGYLIHYKRNFENLRRKLENLDAAKDRMKHMVDEDGRKGKKVHTDVQKWQAQAHKMIQEANKLLDDEDHAKTKCFCRVCPNLVSYHQLSRKSAKLAKKIELNEKVEFPSVSYNARLEEIFDTPSEDYMAFESRISMVNKIMAELRNPVTNLVGVYGIGGVGKSTLVQEVYRQAKTEKLFDDVVLVLDVKQFPEDEKRKEFRRKLLKS</sequence>
<feature type="domain" description="NB-ARC" evidence="3">
    <location>
        <begin position="157"/>
        <end position="217"/>
    </location>
</feature>
<keyword evidence="1" id="KW-0611">Plant defense</keyword>
<proteinExistence type="predicted"/>
<dbReference type="Pfam" id="PF00931">
    <property type="entry name" value="NB-ARC"/>
    <property type="match status" value="1"/>
</dbReference>
<dbReference type="Gene3D" id="3.40.50.300">
    <property type="entry name" value="P-loop containing nucleotide triphosphate hydrolases"/>
    <property type="match status" value="1"/>
</dbReference>
<reference evidence="5" key="1">
    <citation type="journal article" date="2020" name="Genome Biol.">
        <title>Gamete binning: chromosome-level and haplotype-resolved genome assembly enabled by high-throughput single-cell sequencing of gamete genomes.</title>
        <authorList>
            <person name="Campoy J.A."/>
            <person name="Sun H."/>
            <person name="Goel M."/>
            <person name="Jiao W.-B."/>
            <person name="Folz-Donahue K."/>
            <person name="Wang N."/>
            <person name="Rubio M."/>
            <person name="Liu C."/>
            <person name="Kukat C."/>
            <person name="Ruiz D."/>
            <person name="Huettel B."/>
            <person name="Schneeberger K."/>
        </authorList>
    </citation>
    <scope>NUCLEOTIDE SEQUENCE [LARGE SCALE GENOMIC DNA]</scope>
    <source>
        <strain evidence="5">cv. Rojo Pasion</strain>
    </source>
</reference>
<organism evidence="4 5">
    <name type="scientific">Prunus armeniaca</name>
    <name type="common">Apricot</name>
    <name type="synonym">Armeniaca vulgaris</name>
    <dbReference type="NCBI Taxonomy" id="36596"/>
    <lineage>
        <taxon>Eukaryota</taxon>
        <taxon>Viridiplantae</taxon>
        <taxon>Streptophyta</taxon>
        <taxon>Embryophyta</taxon>
        <taxon>Tracheophyta</taxon>
        <taxon>Spermatophyta</taxon>
        <taxon>Magnoliopsida</taxon>
        <taxon>eudicotyledons</taxon>
        <taxon>Gunneridae</taxon>
        <taxon>Pentapetalae</taxon>
        <taxon>rosids</taxon>
        <taxon>fabids</taxon>
        <taxon>Rosales</taxon>
        <taxon>Rosaceae</taxon>
        <taxon>Amygdaloideae</taxon>
        <taxon>Amygdaleae</taxon>
        <taxon>Prunus</taxon>
    </lineage>
</organism>
<dbReference type="EMBL" id="CAEKKB010000003">
    <property type="protein sequence ID" value="CAB4302587.1"/>
    <property type="molecule type" value="Genomic_DNA"/>
</dbReference>
<dbReference type="GO" id="GO:0043531">
    <property type="term" value="F:ADP binding"/>
    <property type="evidence" value="ECO:0007669"/>
    <property type="project" value="InterPro"/>
</dbReference>
<accession>A0A6J5WRA3</accession>
<dbReference type="InterPro" id="IPR002182">
    <property type="entry name" value="NB-ARC"/>
</dbReference>
<dbReference type="InterPro" id="IPR027417">
    <property type="entry name" value="P-loop_NTPase"/>
</dbReference>
<dbReference type="PANTHER" id="PTHR33463">
    <property type="entry name" value="NB-ARC DOMAIN-CONTAINING PROTEIN-RELATED"/>
    <property type="match status" value="1"/>
</dbReference>
<keyword evidence="2" id="KW-0175">Coiled coil</keyword>
<evidence type="ECO:0000256" key="2">
    <source>
        <dbReference type="SAM" id="Coils"/>
    </source>
</evidence>
<dbReference type="SUPFAM" id="SSF52540">
    <property type="entry name" value="P-loop containing nucleoside triphosphate hydrolases"/>
    <property type="match status" value="1"/>
</dbReference>
<dbReference type="PANTHER" id="PTHR33463:SF198">
    <property type="entry name" value="RPP4C3"/>
    <property type="match status" value="1"/>
</dbReference>
<evidence type="ECO:0000256" key="1">
    <source>
        <dbReference type="ARBA" id="ARBA00022821"/>
    </source>
</evidence>
<dbReference type="OrthoDB" id="1165739at2759"/>
<dbReference type="AlphaFoldDB" id="A0A6J5WRA3"/>
<dbReference type="Proteomes" id="UP000507245">
    <property type="component" value="Unassembled WGS sequence"/>
</dbReference>
<feature type="coiled-coil region" evidence="2">
    <location>
        <begin position="26"/>
        <end position="88"/>
    </location>
</feature>
<dbReference type="InterPro" id="IPR050905">
    <property type="entry name" value="Plant_NBS-LRR"/>
</dbReference>
<keyword evidence="5" id="KW-1185">Reference proteome</keyword>
<name>A0A6J5WRA3_PRUAR</name>
<evidence type="ECO:0000313" key="4">
    <source>
        <dbReference type="EMBL" id="CAB4302587.1"/>
    </source>
</evidence>